<dbReference type="EMBL" id="STGU01000036">
    <property type="protein sequence ID" value="THV29191.1"/>
    <property type="molecule type" value="Genomic_DNA"/>
</dbReference>
<reference evidence="1 2" key="1">
    <citation type="submission" date="2019-04" db="EMBL/GenBank/DDBJ databases">
        <title>genome sequence of strain W3.</title>
        <authorList>
            <person name="Gao J."/>
            <person name="Sun J."/>
        </authorList>
    </citation>
    <scope>NUCLEOTIDE SEQUENCE [LARGE SCALE GENOMIC DNA]</scope>
    <source>
        <strain evidence="1 2">W3</strain>
    </source>
</reference>
<protein>
    <submittedName>
        <fullName evidence="1">Uncharacterized protein</fullName>
    </submittedName>
</protein>
<proteinExistence type="predicted"/>
<sequence>MRQIDIDSLDEATLIELNARIVERLQYLHHQRTTAALQEIRVGSGVEFEGPGGVLVRGVVIRRNKKTVTVHADDNRQWNVSPTLLKPTGVHVLDTADQIQSDDGKVVSFPKPERR</sequence>
<organism evidence="1 2">
    <name type="scientific">Rhizobium rosettiformans W3</name>
    <dbReference type="NCBI Taxonomy" id="538378"/>
    <lineage>
        <taxon>Bacteria</taxon>
        <taxon>Pseudomonadati</taxon>
        <taxon>Pseudomonadota</taxon>
        <taxon>Alphaproteobacteria</taxon>
        <taxon>Hyphomicrobiales</taxon>
        <taxon>Rhizobiaceae</taxon>
        <taxon>Rhizobium/Agrobacterium group</taxon>
        <taxon>Rhizobium</taxon>
    </lineage>
</organism>
<evidence type="ECO:0000313" key="2">
    <source>
        <dbReference type="Proteomes" id="UP000307378"/>
    </source>
</evidence>
<dbReference type="Proteomes" id="UP000307378">
    <property type="component" value="Unassembled WGS sequence"/>
</dbReference>
<dbReference type="AlphaFoldDB" id="A0A4S8PH41"/>
<name>A0A4S8PH41_9HYPH</name>
<gene>
    <name evidence="1" type="ORF">FAA86_23705</name>
</gene>
<evidence type="ECO:0000313" key="1">
    <source>
        <dbReference type="EMBL" id="THV29191.1"/>
    </source>
</evidence>
<accession>A0A4S8PH41</accession>
<comment type="caution">
    <text evidence="1">The sequence shown here is derived from an EMBL/GenBank/DDBJ whole genome shotgun (WGS) entry which is preliminary data.</text>
</comment>